<evidence type="ECO:0000256" key="2">
    <source>
        <dbReference type="SAM" id="SignalP"/>
    </source>
</evidence>
<dbReference type="InterPro" id="IPR050316">
    <property type="entry name" value="Tyrosinase/Hemocyanin"/>
</dbReference>
<feature type="domain" description="Tyrosinase copper-binding" evidence="3">
    <location>
        <begin position="130"/>
        <end position="147"/>
    </location>
</feature>
<evidence type="ECO:0000313" key="7">
    <source>
        <dbReference type="Proteomes" id="UP000006039"/>
    </source>
</evidence>
<dbReference type="STRING" id="644352.J3PI99"/>
<dbReference type="OrthoDB" id="6132182at2759"/>
<evidence type="ECO:0000259" key="4">
    <source>
        <dbReference type="PROSITE" id="PS00498"/>
    </source>
</evidence>
<keyword evidence="2" id="KW-0732">Signal</keyword>
<dbReference type="InterPro" id="IPR002227">
    <property type="entry name" value="Tyrosinase_Cu-bd"/>
</dbReference>
<dbReference type="VEuPathDB" id="FungiDB:GGTG_13227"/>
<dbReference type="Gene3D" id="1.10.1280.10">
    <property type="entry name" value="Di-copper center containing domain from catechol oxidase"/>
    <property type="match status" value="1"/>
</dbReference>
<dbReference type="eggNOG" id="ENOG502QRET">
    <property type="taxonomic scope" value="Eukaryota"/>
</dbReference>
<keyword evidence="7" id="KW-1185">Reference proteome</keyword>
<dbReference type="PANTHER" id="PTHR11474">
    <property type="entry name" value="TYROSINASE FAMILY MEMBER"/>
    <property type="match status" value="1"/>
</dbReference>
<sequence length="405" mass="44217">MKFLSATAAAAFLASAVVAVPAARSVPSVPAPRWDLVADKEAVTEVIASIQENQMAKLKARAGSGGCTAENVRVRKEYGDLTKEERSDYIRAIQCLMDKPGKVDRTFSLGTRSRFDDFAVEHITKTLGIHFTGNFMAWHRWFLYAYETALRDECGYKGYQPYWDWAKYAEAPQDSPVFNGDEWSLGGNGAPNPDRVGAIIGKGPGGGLVHLVRGLGGGPVTTGPFGTNRTILLGPVQPDPPATVGPNGGLGVNPRPWVRDVGPAVNLRYANYTTLLDLLNQPDIDKYRSLSEGPKGSLEIGPHAAGHYVITSDPADDVFTSPTDPAFFVHHAMVDRMWALWQELDESTRRTDLGKDVYAHLTWQNNPPSGLATLDDVLNVTYVGPQTTIREVMDTTSSPFCYVYQ</sequence>
<feature type="signal peptide" evidence="2">
    <location>
        <begin position="1"/>
        <end position="19"/>
    </location>
</feature>
<dbReference type="GO" id="GO:0016491">
    <property type="term" value="F:oxidoreductase activity"/>
    <property type="evidence" value="ECO:0007669"/>
    <property type="project" value="InterPro"/>
</dbReference>
<dbReference type="AlphaFoldDB" id="J3PI99"/>
<dbReference type="EnsemblFungi" id="EJT69611">
    <property type="protein sequence ID" value="EJT69611"/>
    <property type="gene ID" value="GGTG_13227"/>
</dbReference>
<dbReference type="HOGENOM" id="CLU_035914_0_0_1"/>
<feature type="domain" description="Tyrosinase copper-binding" evidence="4">
    <location>
        <begin position="324"/>
        <end position="335"/>
    </location>
</feature>
<dbReference type="SUPFAM" id="SSF48056">
    <property type="entry name" value="Di-copper centre-containing domain"/>
    <property type="match status" value="1"/>
</dbReference>
<reference evidence="5" key="3">
    <citation type="submission" date="2010-09" db="EMBL/GenBank/DDBJ databases">
        <title>Annotation of Gaeumannomyces graminis var. tritici R3-111a-1.</title>
        <authorList>
            <consortium name="The Broad Institute Genome Sequencing Platform"/>
            <person name="Ma L.-J."/>
            <person name="Dead R."/>
            <person name="Young S.K."/>
            <person name="Zeng Q."/>
            <person name="Gargeya S."/>
            <person name="Fitzgerald M."/>
            <person name="Haas B."/>
            <person name="Abouelleil A."/>
            <person name="Alvarado L."/>
            <person name="Arachchi H.M."/>
            <person name="Berlin A."/>
            <person name="Brown A."/>
            <person name="Chapman S.B."/>
            <person name="Chen Z."/>
            <person name="Dunbar C."/>
            <person name="Freedman E."/>
            <person name="Gearin G."/>
            <person name="Gellesch M."/>
            <person name="Goldberg J."/>
            <person name="Griggs A."/>
            <person name="Gujja S."/>
            <person name="Heiman D."/>
            <person name="Howarth C."/>
            <person name="Larson L."/>
            <person name="Lui A."/>
            <person name="MacDonald P.J.P."/>
            <person name="Mehta T."/>
            <person name="Montmayeur A."/>
            <person name="Murphy C."/>
            <person name="Neiman D."/>
            <person name="Pearson M."/>
            <person name="Priest M."/>
            <person name="Roberts A."/>
            <person name="Saif S."/>
            <person name="Shea T."/>
            <person name="Shenoy N."/>
            <person name="Sisk P."/>
            <person name="Stolte C."/>
            <person name="Sykes S."/>
            <person name="Yandava C."/>
            <person name="Wortman J."/>
            <person name="Nusbaum C."/>
            <person name="Birren B."/>
        </authorList>
    </citation>
    <scope>NUCLEOTIDE SEQUENCE</scope>
    <source>
        <strain evidence="5">R3-111a-1</strain>
    </source>
</reference>
<dbReference type="PANTHER" id="PTHR11474:SF116">
    <property type="entry name" value="TYROSINASE"/>
    <property type="match status" value="1"/>
</dbReference>
<evidence type="ECO:0000256" key="1">
    <source>
        <dbReference type="ARBA" id="ARBA00022723"/>
    </source>
</evidence>
<evidence type="ECO:0000313" key="5">
    <source>
        <dbReference type="EMBL" id="EJT69611.1"/>
    </source>
</evidence>
<dbReference type="PROSITE" id="PS00498">
    <property type="entry name" value="TYROSINASE_2"/>
    <property type="match status" value="1"/>
</dbReference>
<protein>
    <recommendedName>
        <fullName evidence="3 4">Tyrosinase copper-binding domain-containing protein</fullName>
    </recommendedName>
</protein>
<dbReference type="RefSeq" id="XP_009229396.1">
    <property type="nucleotide sequence ID" value="XM_009231132.1"/>
</dbReference>
<name>J3PI99_GAET3</name>
<dbReference type="InterPro" id="IPR008922">
    <property type="entry name" value="Di-copper_centre_dom_sf"/>
</dbReference>
<dbReference type="Pfam" id="PF00264">
    <property type="entry name" value="Tyrosinase"/>
    <property type="match status" value="1"/>
</dbReference>
<reference evidence="7" key="1">
    <citation type="submission" date="2010-07" db="EMBL/GenBank/DDBJ databases">
        <title>The genome sequence of Gaeumannomyces graminis var. tritici strain R3-111a-1.</title>
        <authorList>
            <consortium name="The Broad Institute Genome Sequencing Platform"/>
            <person name="Ma L.-J."/>
            <person name="Dead R."/>
            <person name="Young S."/>
            <person name="Zeng Q."/>
            <person name="Koehrsen M."/>
            <person name="Alvarado L."/>
            <person name="Berlin A."/>
            <person name="Chapman S.B."/>
            <person name="Chen Z."/>
            <person name="Freedman E."/>
            <person name="Gellesch M."/>
            <person name="Goldberg J."/>
            <person name="Griggs A."/>
            <person name="Gujja S."/>
            <person name="Heilman E.R."/>
            <person name="Heiman D."/>
            <person name="Hepburn T."/>
            <person name="Howarth C."/>
            <person name="Jen D."/>
            <person name="Larson L."/>
            <person name="Mehta T."/>
            <person name="Neiman D."/>
            <person name="Pearson M."/>
            <person name="Roberts A."/>
            <person name="Saif S."/>
            <person name="Shea T."/>
            <person name="Shenoy N."/>
            <person name="Sisk P."/>
            <person name="Stolte C."/>
            <person name="Sykes S."/>
            <person name="Walk T."/>
            <person name="White J."/>
            <person name="Yandava C."/>
            <person name="Haas B."/>
            <person name="Nusbaum C."/>
            <person name="Birren B."/>
        </authorList>
    </citation>
    <scope>NUCLEOTIDE SEQUENCE [LARGE SCALE GENOMIC DNA]</scope>
    <source>
        <strain evidence="7">R3-111a-1</strain>
    </source>
</reference>
<dbReference type="Proteomes" id="UP000006039">
    <property type="component" value="Unassembled WGS sequence"/>
</dbReference>
<gene>
    <name evidence="6" type="primary">20353685</name>
    <name evidence="5" type="ORF">GGTG_13227</name>
</gene>
<reference evidence="6" key="4">
    <citation type="journal article" date="2015" name="G3 (Bethesda)">
        <title>Genome sequences of three phytopathogenic species of the Magnaporthaceae family of fungi.</title>
        <authorList>
            <person name="Okagaki L.H."/>
            <person name="Nunes C.C."/>
            <person name="Sailsbery J."/>
            <person name="Clay B."/>
            <person name="Brown D."/>
            <person name="John T."/>
            <person name="Oh Y."/>
            <person name="Young N."/>
            <person name="Fitzgerald M."/>
            <person name="Haas B.J."/>
            <person name="Zeng Q."/>
            <person name="Young S."/>
            <person name="Adiconis X."/>
            <person name="Fan L."/>
            <person name="Levin J.Z."/>
            <person name="Mitchell T.K."/>
            <person name="Okubara P.A."/>
            <person name="Farman M.L."/>
            <person name="Kohn L.M."/>
            <person name="Birren B."/>
            <person name="Ma L.-J."/>
            <person name="Dean R.A."/>
        </authorList>
    </citation>
    <scope>NUCLEOTIDE SEQUENCE</scope>
    <source>
        <strain evidence="6">R3-111a-1</strain>
    </source>
</reference>
<organism evidence="5">
    <name type="scientific">Gaeumannomyces tritici (strain R3-111a-1)</name>
    <name type="common">Wheat and barley take-all root rot fungus</name>
    <name type="synonym">Gaeumannomyces graminis var. tritici</name>
    <dbReference type="NCBI Taxonomy" id="644352"/>
    <lineage>
        <taxon>Eukaryota</taxon>
        <taxon>Fungi</taxon>
        <taxon>Dikarya</taxon>
        <taxon>Ascomycota</taxon>
        <taxon>Pezizomycotina</taxon>
        <taxon>Sordariomycetes</taxon>
        <taxon>Sordariomycetidae</taxon>
        <taxon>Magnaporthales</taxon>
        <taxon>Magnaporthaceae</taxon>
        <taxon>Gaeumannomyces</taxon>
    </lineage>
</organism>
<feature type="chain" id="PRO_5015095435" description="Tyrosinase copper-binding domain-containing protein" evidence="2">
    <location>
        <begin position="20"/>
        <end position="405"/>
    </location>
</feature>
<proteinExistence type="predicted"/>
<dbReference type="GeneID" id="20353685"/>
<reference evidence="6" key="5">
    <citation type="submission" date="2018-04" db="UniProtKB">
        <authorList>
            <consortium name="EnsemblFungi"/>
        </authorList>
    </citation>
    <scope>IDENTIFICATION</scope>
    <source>
        <strain evidence="6">R3-111a-1</strain>
    </source>
</reference>
<reference evidence="5" key="2">
    <citation type="submission" date="2010-07" db="EMBL/GenBank/DDBJ databases">
        <authorList>
            <consortium name="The Broad Institute Genome Sequencing Platform"/>
            <consortium name="Broad Institute Genome Sequencing Center for Infectious Disease"/>
            <person name="Ma L.-J."/>
            <person name="Dead R."/>
            <person name="Young S."/>
            <person name="Zeng Q."/>
            <person name="Koehrsen M."/>
            <person name="Alvarado L."/>
            <person name="Berlin A."/>
            <person name="Chapman S.B."/>
            <person name="Chen Z."/>
            <person name="Freedman E."/>
            <person name="Gellesch M."/>
            <person name="Goldberg J."/>
            <person name="Griggs A."/>
            <person name="Gujja S."/>
            <person name="Heilman E.R."/>
            <person name="Heiman D."/>
            <person name="Hepburn T."/>
            <person name="Howarth C."/>
            <person name="Jen D."/>
            <person name="Larson L."/>
            <person name="Mehta T."/>
            <person name="Neiman D."/>
            <person name="Pearson M."/>
            <person name="Roberts A."/>
            <person name="Saif S."/>
            <person name="Shea T."/>
            <person name="Shenoy N."/>
            <person name="Sisk P."/>
            <person name="Stolte C."/>
            <person name="Sykes S."/>
            <person name="Walk T."/>
            <person name="White J."/>
            <person name="Yandava C."/>
            <person name="Haas B."/>
            <person name="Nusbaum C."/>
            <person name="Birren B."/>
        </authorList>
    </citation>
    <scope>NUCLEOTIDE SEQUENCE</scope>
    <source>
        <strain evidence="5">R3-111a-1</strain>
    </source>
</reference>
<evidence type="ECO:0000313" key="6">
    <source>
        <dbReference type="EnsemblFungi" id="EJT69611"/>
    </source>
</evidence>
<keyword evidence="1" id="KW-0479">Metal-binding</keyword>
<dbReference type="EMBL" id="GL385404">
    <property type="protein sequence ID" value="EJT69611.1"/>
    <property type="molecule type" value="Genomic_DNA"/>
</dbReference>
<accession>J3PI99</accession>
<dbReference type="GO" id="GO:0046872">
    <property type="term" value="F:metal ion binding"/>
    <property type="evidence" value="ECO:0007669"/>
    <property type="project" value="UniProtKB-KW"/>
</dbReference>
<dbReference type="PROSITE" id="PS00497">
    <property type="entry name" value="TYROSINASE_1"/>
    <property type="match status" value="1"/>
</dbReference>
<evidence type="ECO:0000259" key="3">
    <source>
        <dbReference type="PROSITE" id="PS00497"/>
    </source>
</evidence>
<dbReference type="PRINTS" id="PR00092">
    <property type="entry name" value="TYROSINASE"/>
</dbReference>